<evidence type="ECO:0000313" key="1">
    <source>
        <dbReference type="EMBL" id="UWZ85344.1"/>
    </source>
</evidence>
<organism evidence="1 2">
    <name type="scientific">Occallatibacter riparius</name>
    <dbReference type="NCBI Taxonomy" id="1002689"/>
    <lineage>
        <taxon>Bacteria</taxon>
        <taxon>Pseudomonadati</taxon>
        <taxon>Acidobacteriota</taxon>
        <taxon>Terriglobia</taxon>
        <taxon>Terriglobales</taxon>
        <taxon>Acidobacteriaceae</taxon>
        <taxon>Occallatibacter</taxon>
    </lineage>
</organism>
<gene>
    <name evidence="1" type="ORF">MOP44_05245</name>
</gene>
<name>A0A9J7BRQ5_9BACT</name>
<dbReference type="Pfam" id="PF13711">
    <property type="entry name" value="DUF4160"/>
    <property type="match status" value="1"/>
</dbReference>
<protein>
    <submittedName>
        <fullName evidence="1">DUF4160 domain-containing protein</fullName>
    </submittedName>
</protein>
<keyword evidence="2" id="KW-1185">Reference proteome</keyword>
<dbReference type="InterPro" id="IPR025427">
    <property type="entry name" value="DUF4160"/>
</dbReference>
<dbReference type="EMBL" id="CP093313">
    <property type="protein sequence ID" value="UWZ85344.1"/>
    <property type="molecule type" value="Genomic_DNA"/>
</dbReference>
<dbReference type="Proteomes" id="UP001059380">
    <property type="component" value="Chromosome"/>
</dbReference>
<evidence type="ECO:0000313" key="2">
    <source>
        <dbReference type="Proteomes" id="UP001059380"/>
    </source>
</evidence>
<reference evidence="1" key="1">
    <citation type="submission" date="2021-04" db="EMBL/GenBank/DDBJ databases">
        <title>Phylogenetic analysis of Acidobacteriaceae.</title>
        <authorList>
            <person name="Qiu L."/>
            <person name="Zhang Q."/>
        </authorList>
    </citation>
    <scope>NUCLEOTIDE SEQUENCE</scope>
    <source>
        <strain evidence="1">DSM 25168</strain>
    </source>
</reference>
<dbReference type="AlphaFoldDB" id="A0A9J7BRQ5"/>
<dbReference type="KEGG" id="orp:MOP44_05245"/>
<accession>A0A9J7BRQ5</accession>
<dbReference type="RefSeq" id="WP_260794861.1">
    <property type="nucleotide sequence ID" value="NZ_CP093313.1"/>
</dbReference>
<proteinExistence type="predicted"/>
<sequence length="86" mass="9942">MPTISVFFGIFIRMYFNDHAPPHFHAIYGDNEAVIVIEDLAVREGSLPRRALSLVREWAELHRGELQADWELCRARQTPLQIAPLE</sequence>